<evidence type="ECO:0000313" key="8">
    <source>
        <dbReference type="EMBL" id="MCP1337470.1"/>
    </source>
</evidence>
<feature type="transmembrane region" description="Helical" evidence="7">
    <location>
        <begin position="135"/>
        <end position="152"/>
    </location>
</feature>
<comment type="caution">
    <text evidence="8">The sequence shown here is derived from an EMBL/GenBank/DDBJ whole genome shotgun (WGS) entry which is preliminary data.</text>
</comment>
<keyword evidence="4 7" id="KW-0812">Transmembrane</keyword>
<evidence type="ECO:0000256" key="7">
    <source>
        <dbReference type="SAM" id="Phobius"/>
    </source>
</evidence>
<evidence type="ECO:0000256" key="2">
    <source>
        <dbReference type="ARBA" id="ARBA00007430"/>
    </source>
</evidence>
<keyword evidence="9" id="KW-1185">Reference proteome</keyword>
<comment type="similarity">
    <text evidence="2">Belongs to the polysaccharide synthase family.</text>
</comment>
<feature type="transmembrane region" description="Helical" evidence="7">
    <location>
        <begin position="333"/>
        <end position="351"/>
    </location>
</feature>
<dbReference type="Pfam" id="PF13440">
    <property type="entry name" value="Polysacc_synt_3"/>
    <property type="match status" value="1"/>
</dbReference>
<dbReference type="PANTHER" id="PTHR30250:SF10">
    <property type="entry name" value="LIPOPOLYSACCHARIDE BIOSYNTHESIS PROTEIN WZXC"/>
    <property type="match status" value="1"/>
</dbReference>
<evidence type="ECO:0000256" key="1">
    <source>
        <dbReference type="ARBA" id="ARBA00004651"/>
    </source>
</evidence>
<feature type="transmembrane region" description="Helical" evidence="7">
    <location>
        <begin position="402"/>
        <end position="424"/>
    </location>
</feature>
<name>A0A9J6PG61_9PROT</name>
<evidence type="ECO:0000313" key="9">
    <source>
        <dbReference type="Proteomes" id="UP001055804"/>
    </source>
</evidence>
<dbReference type="GO" id="GO:0005886">
    <property type="term" value="C:plasma membrane"/>
    <property type="evidence" value="ECO:0007669"/>
    <property type="project" value="UniProtKB-SubCell"/>
</dbReference>
<protein>
    <submittedName>
        <fullName evidence="8">Lipopolysaccharide biosynthesis protein</fullName>
    </submittedName>
</protein>
<accession>A0A9J6PG61</accession>
<dbReference type="RefSeq" id="WP_269333435.1">
    <property type="nucleotide sequence ID" value="NZ_JAMZFT010000003.1"/>
</dbReference>
<keyword evidence="5 7" id="KW-1133">Transmembrane helix</keyword>
<proteinExistence type="inferred from homology"/>
<evidence type="ECO:0000256" key="6">
    <source>
        <dbReference type="ARBA" id="ARBA00023136"/>
    </source>
</evidence>
<sequence length="513" mass="55242">MTDTPPPAPPAPDPFKGKSTRHHMVVGTAWMTALRWGIRGIGLISTIILARLLAPEDFGLVAIAMLSVAFLEVMTDTGLRSALIRHEAPERAHYDTAFTLNFLVALVLFTAQVSLAAPLARFFDAPAAELLIKLLAFRTLLLGLENIATVNFMRDLAYARDFRFNVATKLISAVLTVTVAVILRNYWALVIGLIGASAIRTVLSYWLVPYLPRPNLSKTRELLGFSTLMILQNYALWFNAKVDQIVVGRMFSTEAMGIYAVGSDVGQFATAELVAPLRRALFPIFAKLSVTPRELVVHYRQSFAVIALICTSVGTGIALVSRDLVLVAFGEKWIELATVIPWIALAGGLQVLGNMTATLMQAVGRPAYTTILQYVTLAMMAVALPLGGMMGGIEGVALGRMAVMVLFVPMSFLAITRALPLTWGHMVMELWRPVVASAVMAGVLVFLVPPDWSASPLVRLIGDSLLGAVVFAVVLLGLWTAAGRPPGVEAFTLRALRTRSFTATGPGASGPAS</sequence>
<reference evidence="8" key="1">
    <citation type="submission" date="2022-06" db="EMBL/GenBank/DDBJ databases">
        <title>Isolation and Genomics of Futiania mangrovii gen. nov., sp. nov., a Rare and Metabolically-versatile member in the Class Alphaproteobacteria.</title>
        <authorList>
            <person name="Liu L."/>
            <person name="Huang W.-C."/>
            <person name="Pan J."/>
            <person name="Li J."/>
            <person name="Huang Y."/>
            <person name="Du H."/>
            <person name="Liu Y."/>
            <person name="Li M."/>
        </authorList>
    </citation>
    <scope>NUCLEOTIDE SEQUENCE</scope>
    <source>
        <strain evidence="8">FT118</strain>
    </source>
</reference>
<dbReference type="InterPro" id="IPR050833">
    <property type="entry name" value="Poly_Biosynth_Transport"/>
</dbReference>
<organism evidence="8 9">
    <name type="scientific">Futiania mangrovi</name>
    <dbReference type="NCBI Taxonomy" id="2959716"/>
    <lineage>
        <taxon>Bacteria</taxon>
        <taxon>Pseudomonadati</taxon>
        <taxon>Pseudomonadota</taxon>
        <taxon>Alphaproteobacteria</taxon>
        <taxon>Futianiales</taxon>
        <taxon>Futianiaceae</taxon>
        <taxon>Futiania</taxon>
    </lineage>
</organism>
<comment type="subcellular location">
    <subcellularLocation>
        <location evidence="1">Cell membrane</location>
        <topology evidence="1">Multi-pass membrane protein</topology>
    </subcellularLocation>
</comment>
<feature type="transmembrane region" description="Helical" evidence="7">
    <location>
        <begin position="302"/>
        <end position="321"/>
    </location>
</feature>
<keyword evidence="3" id="KW-1003">Cell membrane</keyword>
<evidence type="ECO:0000256" key="5">
    <source>
        <dbReference type="ARBA" id="ARBA00022989"/>
    </source>
</evidence>
<dbReference type="AlphaFoldDB" id="A0A9J6PG61"/>
<dbReference type="EMBL" id="JAMZFT010000003">
    <property type="protein sequence ID" value="MCP1337470.1"/>
    <property type="molecule type" value="Genomic_DNA"/>
</dbReference>
<evidence type="ECO:0000256" key="4">
    <source>
        <dbReference type="ARBA" id="ARBA00022692"/>
    </source>
</evidence>
<feature type="transmembrane region" description="Helical" evidence="7">
    <location>
        <begin position="430"/>
        <end position="448"/>
    </location>
</feature>
<feature type="transmembrane region" description="Helical" evidence="7">
    <location>
        <begin position="460"/>
        <end position="482"/>
    </location>
</feature>
<feature type="transmembrane region" description="Helical" evidence="7">
    <location>
        <begin position="60"/>
        <end position="79"/>
    </location>
</feature>
<evidence type="ECO:0000256" key="3">
    <source>
        <dbReference type="ARBA" id="ARBA00022475"/>
    </source>
</evidence>
<feature type="transmembrane region" description="Helical" evidence="7">
    <location>
        <begin position="189"/>
        <end position="210"/>
    </location>
</feature>
<feature type="transmembrane region" description="Helical" evidence="7">
    <location>
        <begin position="222"/>
        <end position="240"/>
    </location>
</feature>
<dbReference type="Proteomes" id="UP001055804">
    <property type="component" value="Unassembled WGS sequence"/>
</dbReference>
<gene>
    <name evidence="8" type="ORF">NJQ99_13690</name>
</gene>
<feature type="transmembrane region" description="Helical" evidence="7">
    <location>
        <begin position="371"/>
        <end position="390"/>
    </location>
</feature>
<keyword evidence="6 7" id="KW-0472">Membrane</keyword>
<dbReference type="PANTHER" id="PTHR30250">
    <property type="entry name" value="PST FAMILY PREDICTED COLANIC ACID TRANSPORTER"/>
    <property type="match status" value="1"/>
</dbReference>
<dbReference type="CDD" id="cd13127">
    <property type="entry name" value="MATE_tuaB_like"/>
    <property type="match status" value="1"/>
</dbReference>
<feature type="transmembrane region" description="Helical" evidence="7">
    <location>
        <begin position="100"/>
        <end position="123"/>
    </location>
</feature>